<feature type="compositionally biased region" description="Basic and acidic residues" evidence="1">
    <location>
        <begin position="39"/>
        <end position="48"/>
    </location>
</feature>
<gene>
    <name evidence="2" type="ORF">GCM10025783_12700</name>
</gene>
<proteinExistence type="predicted"/>
<dbReference type="EMBL" id="BAABLP010000002">
    <property type="protein sequence ID" value="GAA4742735.1"/>
    <property type="molecule type" value="Genomic_DNA"/>
</dbReference>
<evidence type="ECO:0000313" key="2">
    <source>
        <dbReference type="EMBL" id="GAA4742735.1"/>
    </source>
</evidence>
<keyword evidence="3" id="KW-1185">Reference proteome</keyword>
<dbReference type="Proteomes" id="UP001500121">
    <property type="component" value="Unassembled WGS sequence"/>
</dbReference>
<feature type="region of interest" description="Disordered" evidence="1">
    <location>
        <begin position="1"/>
        <end position="48"/>
    </location>
</feature>
<evidence type="ECO:0000313" key="3">
    <source>
        <dbReference type="Proteomes" id="UP001500121"/>
    </source>
</evidence>
<accession>A0ABP8YXW8</accession>
<dbReference type="RefSeq" id="WP_345480198.1">
    <property type="nucleotide sequence ID" value="NZ_BAABLP010000002.1"/>
</dbReference>
<evidence type="ECO:0000256" key="1">
    <source>
        <dbReference type="SAM" id="MobiDB-lite"/>
    </source>
</evidence>
<name>A0ABP8YXW8_9MICO</name>
<protein>
    <submittedName>
        <fullName evidence="2">Uncharacterized protein</fullName>
    </submittedName>
</protein>
<reference evidence="3" key="1">
    <citation type="journal article" date="2019" name="Int. J. Syst. Evol. Microbiol.">
        <title>The Global Catalogue of Microorganisms (GCM) 10K type strain sequencing project: providing services to taxonomists for standard genome sequencing and annotation.</title>
        <authorList>
            <consortium name="The Broad Institute Genomics Platform"/>
            <consortium name="The Broad Institute Genome Sequencing Center for Infectious Disease"/>
            <person name="Wu L."/>
            <person name="Ma J."/>
        </authorList>
    </citation>
    <scope>NUCLEOTIDE SEQUENCE [LARGE SCALE GENOMIC DNA]</scope>
    <source>
        <strain evidence="3">JCM 19015</strain>
    </source>
</reference>
<sequence>MSDPTADLSNLTGMLPNGAFGATPDEPSTGEGEDTPVEDIQREGEPDD</sequence>
<comment type="caution">
    <text evidence="2">The sequence shown here is derived from an EMBL/GenBank/DDBJ whole genome shotgun (WGS) entry which is preliminary data.</text>
</comment>
<organism evidence="2 3">
    <name type="scientific">Amnibacterium soli</name>
    <dbReference type="NCBI Taxonomy" id="1282736"/>
    <lineage>
        <taxon>Bacteria</taxon>
        <taxon>Bacillati</taxon>
        <taxon>Actinomycetota</taxon>
        <taxon>Actinomycetes</taxon>
        <taxon>Micrococcales</taxon>
        <taxon>Microbacteriaceae</taxon>
        <taxon>Amnibacterium</taxon>
    </lineage>
</organism>